<gene>
    <name evidence="1" type="ORF">HID58_030848</name>
</gene>
<protein>
    <submittedName>
        <fullName evidence="1">Uncharacterized protein</fullName>
    </submittedName>
</protein>
<name>A0ABQ8CI21_BRANA</name>
<evidence type="ECO:0000313" key="1">
    <source>
        <dbReference type="EMBL" id="KAH0916402.1"/>
    </source>
</evidence>
<keyword evidence="2" id="KW-1185">Reference proteome</keyword>
<dbReference type="Proteomes" id="UP000824890">
    <property type="component" value="Unassembled WGS sequence"/>
</dbReference>
<organism evidence="1 2">
    <name type="scientific">Brassica napus</name>
    <name type="common">Rape</name>
    <dbReference type="NCBI Taxonomy" id="3708"/>
    <lineage>
        <taxon>Eukaryota</taxon>
        <taxon>Viridiplantae</taxon>
        <taxon>Streptophyta</taxon>
        <taxon>Embryophyta</taxon>
        <taxon>Tracheophyta</taxon>
        <taxon>Spermatophyta</taxon>
        <taxon>Magnoliopsida</taxon>
        <taxon>eudicotyledons</taxon>
        <taxon>Gunneridae</taxon>
        <taxon>Pentapetalae</taxon>
        <taxon>rosids</taxon>
        <taxon>malvids</taxon>
        <taxon>Brassicales</taxon>
        <taxon>Brassicaceae</taxon>
        <taxon>Brassiceae</taxon>
        <taxon>Brassica</taxon>
    </lineage>
</organism>
<sequence>MAHKRRFSPALGVIQAHLLRPSAKQSPLLPPLAPTLSSFSSTCFLLAHAPTEETDPLRLTAFLQLEEDATLKCDDSQDEEASEE</sequence>
<comment type="caution">
    <text evidence="1">The sequence shown here is derived from an EMBL/GenBank/DDBJ whole genome shotgun (WGS) entry which is preliminary data.</text>
</comment>
<proteinExistence type="predicted"/>
<accession>A0ABQ8CI21</accession>
<evidence type="ECO:0000313" key="2">
    <source>
        <dbReference type="Proteomes" id="UP000824890"/>
    </source>
</evidence>
<reference evidence="1 2" key="1">
    <citation type="submission" date="2021-05" db="EMBL/GenBank/DDBJ databases">
        <title>Genome Assembly of Synthetic Allotetraploid Brassica napus Reveals Homoeologous Exchanges between Subgenomes.</title>
        <authorList>
            <person name="Davis J.T."/>
        </authorList>
    </citation>
    <scope>NUCLEOTIDE SEQUENCE [LARGE SCALE GENOMIC DNA]</scope>
    <source>
        <strain evidence="2">cv. Da-Ae</strain>
        <tissue evidence="1">Seedling</tissue>
    </source>
</reference>
<dbReference type="EMBL" id="JAGKQM010000008">
    <property type="protein sequence ID" value="KAH0916402.1"/>
    <property type="molecule type" value="Genomic_DNA"/>
</dbReference>